<feature type="compositionally biased region" description="Low complexity" evidence="1">
    <location>
        <begin position="18"/>
        <end position="29"/>
    </location>
</feature>
<proteinExistence type="predicted"/>
<comment type="caution">
    <text evidence="2">The sequence shown here is derived from an EMBL/GenBank/DDBJ whole genome shotgun (WGS) entry which is preliminary data.</text>
</comment>
<evidence type="ECO:0000313" key="2">
    <source>
        <dbReference type="EMBL" id="RAR15097.1"/>
    </source>
</evidence>
<name>A0A364ND29_STELY</name>
<feature type="region of interest" description="Disordered" evidence="1">
    <location>
        <begin position="1"/>
        <end position="121"/>
    </location>
</feature>
<dbReference type="EMBL" id="QGDH01000015">
    <property type="protein sequence ID" value="RAR15097.1"/>
    <property type="molecule type" value="Genomic_DNA"/>
</dbReference>
<gene>
    <name evidence="2" type="ORF">DDE83_001534</name>
</gene>
<evidence type="ECO:0000313" key="3">
    <source>
        <dbReference type="Proteomes" id="UP000249619"/>
    </source>
</evidence>
<feature type="compositionally biased region" description="Basic and acidic residues" evidence="1">
    <location>
        <begin position="30"/>
        <end position="41"/>
    </location>
</feature>
<keyword evidence="3" id="KW-1185">Reference proteome</keyword>
<dbReference type="AlphaFoldDB" id="A0A364ND29"/>
<sequence>MQKSRKAAGSNREGGKNASSGQARQQQSRHLGEDGEDEYRRTTTQVPQTQRLVEILDDAQQEEPRRLVTSKQHQRRKEIAQKTAQVEDALVFKDESSDSSEDWEEVAREAPIPGASNSCSSPSPSYDFPGTWSAAAHDSTHALAQVSHATLSYASAMANSGIGKASRSIGTAALSSTNNYALSLAGWGMAKTGVMTNELPRPFRKWMASKEEAEARKHAVQERKRRQRIQHGSTVPVSFEDEQGTYMLDMHEMDNEGAFLGSMPRGLYAREEGWEEQTLSKDEAKAEPGDYKEGGDEEKVGDGLLRVFEFDD</sequence>
<accession>A0A364ND29</accession>
<reference evidence="3" key="1">
    <citation type="submission" date="2018-05" db="EMBL/GenBank/DDBJ databases">
        <title>Draft genome sequence of Stemphylium lycopersici strain CIDEFI 213.</title>
        <authorList>
            <person name="Medina R."/>
            <person name="Franco M.E.E."/>
            <person name="Lucentini C.G."/>
            <person name="Saparrat M.C.N."/>
            <person name="Balatti P.A."/>
        </authorList>
    </citation>
    <scope>NUCLEOTIDE SEQUENCE [LARGE SCALE GENOMIC DNA]</scope>
    <source>
        <strain evidence="3">CIDEFI 213</strain>
    </source>
</reference>
<evidence type="ECO:0000256" key="1">
    <source>
        <dbReference type="SAM" id="MobiDB-lite"/>
    </source>
</evidence>
<feature type="region of interest" description="Disordered" evidence="1">
    <location>
        <begin position="271"/>
        <end position="298"/>
    </location>
</feature>
<feature type="compositionally biased region" description="Low complexity" evidence="1">
    <location>
        <begin position="42"/>
        <end position="51"/>
    </location>
</feature>
<protein>
    <submittedName>
        <fullName evidence="2">Uncharacterized protein</fullName>
    </submittedName>
</protein>
<dbReference type="Proteomes" id="UP000249619">
    <property type="component" value="Unassembled WGS sequence"/>
</dbReference>
<organism evidence="2 3">
    <name type="scientific">Stemphylium lycopersici</name>
    <name type="common">Tomato gray leaf spot disease fungus</name>
    <name type="synonym">Thyrospora lycopersici</name>
    <dbReference type="NCBI Taxonomy" id="183478"/>
    <lineage>
        <taxon>Eukaryota</taxon>
        <taxon>Fungi</taxon>
        <taxon>Dikarya</taxon>
        <taxon>Ascomycota</taxon>
        <taxon>Pezizomycotina</taxon>
        <taxon>Dothideomycetes</taxon>
        <taxon>Pleosporomycetidae</taxon>
        <taxon>Pleosporales</taxon>
        <taxon>Pleosporineae</taxon>
        <taxon>Pleosporaceae</taxon>
        <taxon>Stemphylium</taxon>
    </lineage>
</organism>